<keyword evidence="12 16" id="KW-0804">Transcription</keyword>
<dbReference type="GO" id="GO:0030430">
    <property type="term" value="C:host cell cytoplasm"/>
    <property type="evidence" value="ECO:0007669"/>
    <property type="project" value="UniProtKB-SubCell"/>
</dbReference>
<comment type="function">
    <text evidence="16">Plays a major role in the induction and maintenance of cellular transformation. E6 associates with host UBE3A/E6-AP ubiquitin-protein ligase and modulates its activity. Protects host keratinocytes from apoptosis by mediating the degradation of host BAK1. May also inhibit host immune response.</text>
</comment>
<evidence type="ECO:0000256" key="13">
    <source>
        <dbReference type="ARBA" id="ARBA00023200"/>
    </source>
</evidence>
<dbReference type="EMBL" id="KT932712">
    <property type="protein sequence ID" value="ALP46945.1"/>
    <property type="molecule type" value="Genomic_DNA"/>
</dbReference>
<evidence type="ECO:0000256" key="7">
    <source>
        <dbReference type="ARBA" id="ARBA00022771"/>
    </source>
</evidence>
<dbReference type="GO" id="GO:0052150">
    <property type="term" value="P:symbiont-mediated perturbation of host apoptosis"/>
    <property type="evidence" value="ECO:0007669"/>
    <property type="project" value="UniProtKB-KW"/>
</dbReference>
<evidence type="ECO:0000256" key="5">
    <source>
        <dbReference type="ARBA" id="ARBA00022632"/>
    </source>
</evidence>
<dbReference type="HAMAP" id="MF_04006">
    <property type="entry name" value="HPV_E6"/>
    <property type="match status" value="1"/>
</dbReference>
<dbReference type="InterPro" id="IPR038575">
    <property type="entry name" value="E6_sf"/>
</dbReference>
<keyword evidence="14 16" id="KW-0899">Viral immunoevasion</keyword>
<dbReference type="GO" id="GO:0006351">
    <property type="term" value="P:DNA-templated transcription"/>
    <property type="evidence" value="ECO:0007669"/>
    <property type="project" value="UniProtKB-UniRule"/>
</dbReference>
<evidence type="ECO:0000256" key="6">
    <source>
        <dbReference type="ARBA" id="ARBA00022723"/>
    </source>
</evidence>
<keyword evidence="8 16" id="KW-0862">Zinc</keyword>
<evidence type="ECO:0000256" key="4">
    <source>
        <dbReference type="ARBA" id="ARBA00022581"/>
    </source>
</evidence>
<feature type="zinc finger region" evidence="16">
    <location>
        <begin position="34"/>
        <end position="70"/>
    </location>
</feature>
<keyword evidence="2 16" id="KW-0244">Early protein</keyword>
<comment type="similarity">
    <text evidence="1 16 17">Belongs to the papillomaviridae E6 protein family.</text>
</comment>
<evidence type="ECO:0000256" key="16">
    <source>
        <dbReference type="HAMAP-Rule" id="MF_04006"/>
    </source>
</evidence>
<dbReference type="SUPFAM" id="SSF161229">
    <property type="entry name" value="E6 C-terminal domain-like"/>
    <property type="match status" value="2"/>
</dbReference>
<name>A0A1I9KHY4_9PAPI</name>
<keyword evidence="19" id="KW-1185">Reference proteome</keyword>
<keyword evidence="13 16" id="KW-1035">Host cytoplasm</keyword>
<keyword evidence="3 16" id="KW-1048">Host nucleus</keyword>
<dbReference type="Pfam" id="PF00518">
    <property type="entry name" value="E6"/>
    <property type="match status" value="1"/>
</dbReference>
<protein>
    <recommendedName>
        <fullName evidence="16 17">Protein E6</fullName>
    </recommendedName>
</protein>
<dbReference type="GO" id="GO:0006355">
    <property type="term" value="P:regulation of DNA-templated transcription"/>
    <property type="evidence" value="ECO:0007669"/>
    <property type="project" value="UniProtKB-UniRule"/>
</dbReference>
<evidence type="ECO:0000256" key="2">
    <source>
        <dbReference type="ARBA" id="ARBA00022518"/>
    </source>
</evidence>
<dbReference type="GO" id="GO:0008270">
    <property type="term" value="F:zinc ion binding"/>
    <property type="evidence" value="ECO:0007669"/>
    <property type="project" value="UniProtKB-KW"/>
</dbReference>
<organism evidence="18 19">
    <name type="scientific">Cervus elaphus papillomavirus 2</name>
    <dbReference type="NCBI Taxonomy" id="1747359"/>
    <lineage>
        <taxon>Viruses</taxon>
        <taxon>Monodnaviria</taxon>
        <taxon>Shotokuvirae</taxon>
        <taxon>Cossaviricota</taxon>
        <taxon>Papovaviricetes</taxon>
        <taxon>Zurhausenvirales</taxon>
        <taxon>Papillomaviridae</taxon>
        <taxon>Firstpapillomavirinae</taxon>
        <taxon>Xipapillomavirus</taxon>
        <taxon>Xipapillomavirus 5</taxon>
    </lineage>
</organism>
<comment type="caution">
    <text evidence="16">Lacks conserved residue(s) required for the propagation of feature annotation.</text>
</comment>
<sequence length="146" mass="17290">MRGLCKGSRMEQPRTIRAYAAFLKIPFEDCLVQCRFCNKFLDFLELCGFEDKRLQLIWRDSFVYGICACCAKENACKELSEYYEFSLTLKDLLKKRVHLGDLIVRCLRCLRLLSYLEKLDLLSERKPVHRVRGSWRGVCRFCCIVR</sequence>
<feature type="zinc finger region" evidence="16">
    <location>
        <begin position="106"/>
        <end position="142"/>
    </location>
</feature>
<dbReference type="KEGG" id="vg:37620274"/>
<dbReference type="GO" id="GO:0039648">
    <property type="term" value="P:symbiont-mediated perturbation of host ubiquitin-like protein modification"/>
    <property type="evidence" value="ECO:0007669"/>
    <property type="project" value="UniProtKB-UniRule"/>
</dbReference>
<keyword evidence="6 16" id="KW-0479">Metal-binding</keyword>
<gene>
    <name evidence="16 18" type="primary">E6</name>
</gene>
<keyword evidence="11 16" id="KW-0010">Activator</keyword>
<evidence type="ECO:0000256" key="12">
    <source>
        <dbReference type="ARBA" id="ARBA00023163"/>
    </source>
</evidence>
<evidence type="ECO:0000313" key="19">
    <source>
        <dbReference type="Proteomes" id="UP000241004"/>
    </source>
</evidence>
<evidence type="ECO:0000256" key="8">
    <source>
        <dbReference type="ARBA" id="ARBA00022833"/>
    </source>
</evidence>
<dbReference type="GeneID" id="37620274"/>
<evidence type="ECO:0000256" key="15">
    <source>
        <dbReference type="ARBA" id="ARBA00023323"/>
    </source>
</evidence>
<proteinExistence type="inferred from homology"/>
<keyword evidence="9 16" id="KW-0805">Transcription regulation</keyword>
<dbReference type="GO" id="GO:0042025">
    <property type="term" value="C:host cell nucleus"/>
    <property type="evidence" value="ECO:0007669"/>
    <property type="project" value="UniProtKB-SubCell"/>
</dbReference>
<keyword evidence="15 16" id="KW-1119">Modulation of host cell apoptosis by virus</keyword>
<evidence type="ECO:0000313" key="18">
    <source>
        <dbReference type="EMBL" id="ALP46945.1"/>
    </source>
</evidence>
<dbReference type="GO" id="GO:0039502">
    <property type="term" value="P:symbiont-mediated suppression of host type I interferon-mediated signaling pathway"/>
    <property type="evidence" value="ECO:0007669"/>
    <property type="project" value="UniProtKB-UniRule"/>
</dbReference>
<dbReference type="RefSeq" id="YP_009508772.1">
    <property type="nucleotide sequence ID" value="NC_039042.1"/>
</dbReference>
<evidence type="ECO:0000256" key="14">
    <source>
        <dbReference type="ARBA" id="ARBA00023280"/>
    </source>
</evidence>
<keyword evidence="10 16" id="KW-0238">DNA-binding</keyword>
<evidence type="ECO:0000256" key="3">
    <source>
        <dbReference type="ARBA" id="ARBA00022562"/>
    </source>
</evidence>
<evidence type="ECO:0000256" key="1">
    <source>
        <dbReference type="ARBA" id="ARBA00006346"/>
    </source>
</evidence>
<evidence type="ECO:0000256" key="17">
    <source>
        <dbReference type="RuleBase" id="RU363123"/>
    </source>
</evidence>
<dbReference type="Proteomes" id="UP000241004">
    <property type="component" value="Segment"/>
</dbReference>
<dbReference type="GO" id="GO:0003677">
    <property type="term" value="F:DNA binding"/>
    <property type="evidence" value="ECO:0007669"/>
    <property type="project" value="UniProtKB-UniRule"/>
</dbReference>
<dbReference type="OrthoDB" id="27353at10239"/>
<keyword evidence="7 16" id="KW-0863">Zinc-finger</keyword>
<dbReference type="InterPro" id="IPR001334">
    <property type="entry name" value="E6"/>
</dbReference>
<evidence type="ECO:0000256" key="9">
    <source>
        <dbReference type="ARBA" id="ARBA00023015"/>
    </source>
</evidence>
<accession>A0A1I9KHY4</accession>
<keyword evidence="5 16" id="KW-1090">Inhibition of host innate immune response by virus</keyword>
<evidence type="ECO:0000256" key="11">
    <source>
        <dbReference type="ARBA" id="ARBA00023159"/>
    </source>
</evidence>
<dbReference type="Gene3D" id="3.30.240.40">
    <property type="entry name" value="E6 early regulatory protein"/>
    <property type="match status" value="2"/>
</dbReference>
<reference evidence="18 19" key="1">
    <citation type="submission" date="2015-10" db="EMBL/GenBank/DDBJ databases">
        <title>Exploring papillomavirus diversity in european mammals.</title>
        <authorList>
            <person name="Mengual-Chulia B."/>
            <person name="Gottschling M."/>
            <person name="Weps P."/>
            <person name="Bravo I.G."/>
        </authorList>
    </citation>
    <scope>NUCLEOTIDE SEQUENCE [LARGE SCALE GENOMIC DNA]</scope>
    <source>
        <strain evidence="18">S129/08.1</strain>
    </source>
</reference>
<comment type="subunit">
    <text evidence="16">Forms homodimers. Interacts with ubiquitin-protein ligase UBE3A/E6-AP; this interaction stimulates UBE3A ubiquitin activity. Interacts with host BAK1.</text>
</comment>
<dbReference type="GO" id="GO:0052170">
    <property type="term" value="P:symbiont-mediated suppression of host innate immune response"/>
    <property type="evidence" value="ECO:0007669"/>
    <property type="project" value="UniProtKB-KW"/>
</dbReference>
<comment type="subcellular location">
    <subcellularLocation>
        <location evidence="16 17">Host cytoplasm</location>
    </subcellularLocation>
    <subcellularLocation>
        <location evidence="16 17">Host nucleus</location>
    </subcellularLocation>
</comment>
<keyword evidence="4 16" id="KW-0945">Host-virus interaction</keyword>
<evidence type="ECO:0000256" key="10">
    <source>
        <dbReference type="ARBA" id="ARBA00023125"/>
    </source>
</evidence>